<comment type="caution">
    <text evidence="2">The sequence shown here is derived from an EMBL/GenBank/DDBJ whole genome shotgun (WGS) entry which is preliminary data.</text>
</comment>
<dbReference type="Gene3D" id="3.20.20.70">
    <property type="entry name" value="Aldolase class I"/>
    <property type="match status" value="1"/>
</dbReference>
<proteinExistence type="predicted"/>
<dbReference type="InterPro" id="IPR045247">
    <property type="entry name" value="Oye-like"/>
</dbReference>
<feature type="domain" description="NADH:flavin oxidoreductase/NADH oxidase N-terminal" evidence="1">
    <location>
        <begin position="6"/>
        <end position="353"/>
    </location>
</feature>
<sequence length="385" mass="42373">MSTSALFQPIRVGAWTLQHRIVLPGLTRLRSEPDGSPLLPLVPEYYSQRGSTPGTLLISEGTFVVPAMDAFPGLYTEEHARKWKNVTDAVHAKGSYILLQIASAGRVANPAVLAKLNPPVPFTAPSAIAQPPGPFVFSDEVPREMTKDEIKEEIELYAKTARLAIEVGGFDGIELHACNGSLIEQFLKDVSNVREDEYGGSPERRARFGLEVVEALVKVVGEERLGVRVSPWNADAGLAMKNPEPTYAYFASELRTRFPSLAYLHAIEARVDRGGNDRDDPDATQSIEFLRKIWAGPGRVFISAGGYNRTTAIERAERSAKEYDGLIDMVAFGRFFIANPDLPLRLKNDLPLNPYDRSTFYIPGDASGKGYTDYPFYSSDGATTQ</sequence>
<dbReference type="PANTHER" id="PTHR22893:SF91">
    <property type="entry name" value="NADPH DEHYDROGENASE 2-RELATED"/>
    <property type="match status" value="1"/>
</dbReference>
<reference evidence="3" key="1">
    <citation type="submission" date="2024-06" db="EMBL/GenBank/DDBJ databases">
        <title>Multi-omics analyses provide insights into the biosynthesis of the anticancer antibiotic pleurotin in Hohenbuehelia grisea.</title>
        <authorList>
            <person name="Weaver J.A."/>
            <person name="Alberti F."/>
        </authorList>
    </citation>
    <scope>NUCLEOTIDE SEQUENCE [LARGE SCALE GENOMIC DNA]</scope>
    <source>
        <strain evidence="3">T-177</strain>
    </source>
</reference>
<dbReference type="InterPro" id="IPR013785">
    <property type="entry name" value="Aldolase_TIM"/>
</dbReference>
<evidence type="ECO:0000313" key="2">
    <source>
        <dbReference type="EMBL" id="KAL0952975.1"/>
    </source>
</evidence>
<name>A0ABR3JCZ5_9AGAR</name>
<evidence type="ECO:0000259" key="1">
    <source>
        <dbReference type="Pfam" id="PF00724"/>
    </source>
</evidence>
<dbReference type="CDD" id="cd02933">
    <property type="entry name" value="OYE_like_FMN"/>
    <property type="match status" value="1"/>
</dbReference>
<dbReference type="EMBL" id="JASNQZ010000010">
    <property type="protein sequence ID" value="KAL0952975.1"/>
    <property type="molecule type" value="Genomic_DNA"/>
</dbReference>
<gene>
    <name evidence="2" type="ORF">HGRIS_007186</name>
</gene>
<keyword evidence="3" id="KW-1185">Reference proteome</keyword>
<accession>A0ABR3JCZ5</accession>
<dbReference type="PANTHER" id="PTHR22893">
    <property type="entry name" value="NADH OXIDOREDUCTASE-RELATED"/>
    <property type="match status" value="1"/>
</dbReference>
<evidence type="ECO:0000313" key="3">
    <source>
        <dbReference type="Proteomes" id="UP001556367"/>
    </source>
</evidence>
<dbReference type="Pfam" id="PF00724">
    <property type="entry name" value="Oxidored_FMN"/>
    <property type="match status" value="1"/>
</dbReference>
<dbReference type="SUPFAM" id="SSF51395">
    <property type="entry name" value="FMN-linked oxidoreductases"/>
    <property type="match status" value="1"/>
</dbReference>
<protein>
    <recommendedName>
        <fullName evidence="1">NADH:flavin oxidoreductase/NADH oxidase N-terminal domain-containing protein</fullName>
    </recommendedName>
</protein>
<dbReference type="InterPro" id="IPR001155">
    <property type="entry name" value="OxRdtase_FMN_N"/>
</dbReference>
<dbReference type="Proteomes" id="UP001556367">
    <property type="component" value="Unassembled WGS sequence"/>
</dbReference>
<organism evidence="2 3">
    <name type="scientific">Hohenbuehelia grisea</name>
    <dbReference type="NCBI Taxonomy" id="104357"/>
    <lineage>
        <taxon>Eukaryota</taxon>
        <taxon>Fungi</taxon>
        <taxon>Dikarya</taxon>
        <taxon>Basidiomycota</taxon>
        <taxon>Agaricomycotina</taxon>
        <taxon>Agaricomycetes</taxon>
        <taxon>Agaricomycetidae</taxon>
        <taxon>Agaricales</taxon>
        <taxon>Pleurotineae</taxon>
        <taxon>Pleurotaceae</taxon>
        <taxon>Hohenbuehelia</taxon>
    </lineage>
</organism>